<dbReference type="Proteomes" id="UP001597261">
    <property type="component" value="Unassembled WGS sequence"/>
</dbReference>
<comment type="caution">
    <text evidence="3">The sequence shown here is derived from an EMBL/GenBank/DDBJ whole genome shotgun (WGS) entry which is preliminary data.</text>
</comment>
<evidence type="ECO:0000259" key="2">
    <source>
        <dbReference type="Pfam" id="PF00293"/>
    </source>
</evidence>
<gene>
    <name evidence="3" type="ORF">ACFSL4_19815</name>
</gene>
<proteinExistence type="predicted"/>
<accession>A0ABW4ITZ7</accession>
<dbReference type="RefSeq" id="WP_381084748.1">
    <property type="nucleotide sequence ID" value="NZ_JBHUDX010000053.1"/>
</dbReference>
<dbReference type="EMBL" id="JBHUDX010000053">
    <property type="protein sequence ID" value="MFD1660391.1"/>
    <property type="molecule type" value="Genomic_DNA"/>
</dbReference>
<evidence type="ECO:0000256" key="1">
    <source>
        <dbReference type="SAM" id="MobiDB-lite"/>
    </source>
</evidence>
<reference evidence="4" key="1">
    <citation type="journal article" date="2019" name="Int. J. Syst. Evol. Microbiol.">
        <title>The Global Catalogue of Microorganisms (GCM) 10K type strain sequencing project: providing services to taxonomists for standard genome sequencing and annotation.</title>
        <authorList>
            <consortium name="The Broad Institute Genomics Platform"/>
            <consortium name="The Broad Institute Genome Sequencing Center for Infectious Disease"/>
            <person name="Wu L."/>
            <person name="Ma J."/>
        </authorList>
    </citation>
    <scope>NUCLEOTIDE SEQUENCE [LARGE SCALE GENOMIC DNA]</scope>
    <source>
        <strain evidence="4">CGMCC 1.12470</strain>
    </source>
</reference>
<protein>
    <submittedName>
        <fullName evidence="3">NUDIX domain-containing protein</fullName>
    </submittedName>
</protein>
<dbReference type="Pfam" id="PF00293">
    <property type="entry name" value="NUDIX"/>
    <property type="match status" value="1"/>
</dbReference>
<dbReference type="SUPFAM" id="SSF55811">
    <property type="entry name" value="Nudix"/>
    <property type="match status" value="1"/>
</dbReference>
<evidence type="ECO:0000313" key="3">
    <source>
        <dbReference type="EMBL" id="MFD1660391.1"/>
    </source>
</evidence>
<dbReference type="Gene3D" id="3.90.79.10">
    <property type="entry name" value="Nucleoside Triphosphate Pyrophosphohydrolase"/>
    <property type="match status" value="1"/>
</dbReference>
<feature type="region of interest" description="Disordered" evidence="1">
    <location>
        <begin position="1"/>
        <end position="42"/>
    </location>
</feature>
<name>A0ABW4ITZ7_9ACTN</name>
<evidence type="ECO:0000313" key="4">
    <source>
        <dbReference type="Proteomes" id="UP001597261"/>
    </source>
</evidence>
<dbReference type="InterPro" id="IPR015797">
    <property type="entry name" value="NUDIX_hydrolase-like_dom_sf"/>
</dbReference>
<sequence>MAGRDRSDGVQPEGAPCRCRRRNPTCRSADASAHRATTVGGGVEAGDADFEAVLRREVMEEIGATTGPVTEFLTLTEPDEKGTVVQHCFRADVLDMALDRRSGPELDDPDIGDFSPVRVASDASVVSALELHPSELADRLREYAGNWGA</sequence>
<keyword evidence="4" id="KW-1185">Reference proteome</keyword>
<dbReference type="InterPro" id="IPR000086">
    <property type="entry name" value="NUDIX_hydrolase_dom"/>
</dbReference>
<organism evidence="3 4">
    <name type="scientific">Streptomyces caeni</name>
    <dbReference type="NCBI Taxonomy" id="2307231"/>
    <lineage>
        <taxon>Bacteria</taxon>
        <taxon>Bacillati</taxon>
        <taxon>Actinomycetota</taxon>
        <taxon>Actinomycetes</taxon>
        <taxon>Kitasatosporales</taxon>
        <taxon>Streptomycetaceae</taxon>
        <taxon>Streptomyces</taxon>
    </lineage>
</organism>
<feature type="domain" description="Nudix hydrolase" evidence="2">
    <location>
        <begin position="34"/>
        <end position="107"/>
    </location>
</feature>